<keyword evidence="2" id="KW-1185">Reference proteome</keyword>
<evidence type="ECO:0000313" key="2">
    <source>
        <dbReference type="Proteomes" id="UP001148018"/>
    </source>
</evidence>
<accession>A0A9Q0EHQ7</accession>
<evidence type="ECO:0000313" key="1">
    <source>
        <dbReference type="EMBL" id="KAJ3607086.1"/>
    </source>
</evidence>
<organism evidence="1 2">
    <name type="scientific">Muraenolepis orangiensis</name>
    <name type="common">Patagonian moray cod</name>
    <dbReference type="NCBI Taxonomy" id="630683"/>
    <lineage>
        <taxon>Eukaryota</taxon>
        <taxon>Metazoa</taxon>
        <taxon>Chordata</taxon>
        <taxon>Craniata</taxon>
        <taxon>Vertebrata</taxon>
        <taxon>Euteleostomi</taxon>
        <taxon>Actinopterygii</taxon>
        <taxon>Neopterygii</taxon>
        <taxon>Teleostei</taxon>
        <taxon>Neoteleostei</taxon>
        <taxon>Acanthomorphata</taxon>
        <taxon>Zeiogadaria</taxon>
        <taxon>Gadariae</taxon>
        <taxon>Gadiformes</taxon>
        <taxon>Muraenolepidoidei</taxon>
        <taxon>Muraenolepididae</taxon>
        <taxon>Muraenolepis</taxon>
    </lineage>
</organism>
<name>A0A9Q0EHQ7_9TELE</name>
<dbReference type="AlphaFoldDB" id="A0A9Q0EHQ7"/>
<dbReference type="Proteomes" id="UP001148018">
    <property type="component" value="Unassembled WGS sequence"/>
</dbReference>
<gene>
    <name evidence="1" type="ORF">NHX12_026600</name>
</gene>
<reference evidence="1" key="1">
    <citation type="submission" date="2022-07" db="EMBL/GenBank/DDBJ databases">
        <title>Chromosome-level genome of Muraenolepis orangiensis.</title>
        <authorList>
            <person name="Kim J."/>
        </authorList>
    </citation>
    <scope>NUCLEOTIDE SEQUENCE</scope>
    <source>
        <strain evidence="1">KU_S4_2022</strain>
        <tissue evidence="1">Muscle</tissue>
    </source>
</reference>
<comment type="caution">
    <text evidence="1">The sequence shown here is derived from an EMBL/GenBank/DDBJ whole genome shotgun (WGS) entry which is preliminary data.</text>
</comment>
<sequence length="129" mass="14428">MSLLPSGFIDRPSTITREKWIPCLAVMASGYGIDKYPNGGLFFVHNDNSSKFPPFFTKTTQRPSNLDVSEAYVRLIVRQEDGEEHGALLCATERRTRRGQAVNPTRQAGPSRCAFLATPPSCRTRRLAR</sequence>
<proteinExistence type="predicted"/>
<protein>
    <submittedName>
        <fullName evidence="1">Uncharacterized protein</fullName>
    </submittedName>
</protein>
<dbReference type="EMBL" id="JANIIK010000042">
    <property type="protein sequence ID" value="KAJ3607086.1"/>
    <property type="molecule type" value="Genomic_DNA"/>
</dbReference>